<dbReference type="InterPro" id="IPR005321">
    <property type="entry name" value="Peptidase_S58_DmpA"/>
</dbReference>
<dbReference type="PANTHER" id="PTHR36512">
    <property type="entry name" value="D-AMINOPEPTIDASE"/>
    <property type="match status" value="1"/>
</dbReference>
<dbReference type="Gene3D" id="3.60.70.12">
    <property type="entry name" value="L-amino peptidase D-ALA esterase/amidase"/>
    <property type="match status" value="1"/>
</dbReference>
<dbReference type="PANTHER" id="PTHR36512:SF3">
    <property type="entry name" value="BLR5678 PROTEIN"/>
    <property type="match status" value="1"/>
</dbReference>
<evidence type="ECO:0000313" key="2">
    <source>
        <dbReference type="EMBL" id="MBO1264744.1"/>
    </source>
</evidence>
<accession>A0A939H5U8</accession>
<evidence type="ECO:0000313" key="3">
    <source>
        <dbReference type="Proteomes" id="UP000664218"/>
    </source>
</evidence>
<dbReference type="GO" id="GO:0004177">
    <property type="term" value="F:aminopeptidase activity"/>
    <property type="evidence" value="ECO:0007669"/>
    <property type="project" value="TreeGrafter"/>
</dbReference>
<protein>
    <submittedName>
        <fullName evidence="2">P1 family peptidase</fullName>
    </submittedName>
</protein>
<dbReference type="AlphaFoldDB" id="A0A939H5U8"/>
<dbReference type="Proteomes" id="UP000664218">
    <property type="component" value="Unassembled WGS sequence"/>
</dbReference>
<dbReference type="RefSeq" id="WP_207599263.1">
    <property type="nucleotide sequence ID" value="NZ_JAFNJU010000004.1"/>
</dbReference>
<sequence length="312" mass="32698">MKQINIQDIQGFHIGNSEDPYKGTGVTVILSEEGATPGVAVRGGAPGTRETDLIRSEEMIENIHAVVLAGGSAFGLDAASGVMAYLEEKDIGFDTGFSKVPIVPAAVLFDLGYKDPKRRPDKAMGYAACKNALDRNYRDGSYGAGTGATVGKILGPGSAMKSGIGSYAVEIGPVRIGAVVAVNAFGTIYEGEKPLAGPHRDGEILSTEDFMVQGMEASFKGNTTIGCILTNASLSKSQANKLASMSHDGYARAIRPVHTMVDGDTIFVMASGKEEADFNLLGTLASMVMEKAIHAAVKSATCDRLKTHGDFL</sequence>
<dbReference type="EMBL" id="JAFNJU010000004">
    <property type="protein sequence ID" value="MBO1264744.1"/>
    <property type="molecule type" value="Genomic_DNA"/>
</dbReference>
<proteinExistence type="inferred from homology"/>
<keyword evidence="3" id="KW-1185">Reference proteome</keyword>
<organism evidence="2 3">
    <name type="scientific">Proteiniclasticum aestuarii</name>
    <dbReference type="NCBI Taxonomy" id="2817862"/>
    <lineage>
        <taxon>Bacteria</taxon>
        <taxon>Bacillati</taxon>
        <taxon>Bacillota</taxon>
        <taxon>Clostridia</taxon>
        <taxon>Eubacteriales</taxon>
        <taxon>Clostridiaceae</taxon>
        <taxon>Proteiniclasticum</taxon>
    </lineage>
</organism>
<gene>
    <name evidence="2" type="ORF">J3A84_06845</name>
</gene>
<reference evidence="2" key="1">
    <citation type="submission" date="2021-03" db="EMBL/GenBank/DDBJ databases">
        <title>Proteiniclasticum marinus sp. nov., isolated from tidal flat sediment.</title>
        <authorList>
            <person name="Namirimu T."/>
            <person name="Yang J.-A."/>
            <person name="Yang S.-H."/>
            <person name="Kim Y.-J."/>
            <person name="Kwon K.K."/>
        </authorList>
    </citation>
    <scope>NUCLEOTIDE SEQUENCE</scope>
    <source>
        <strain evidence="2">SCR006</strain>
    </source>
</reference>
<comment type="similarity">
    <text evidence="1">Belongs to the peptidase S58 family.</text>
</comment>
<dbReference type="Pfam" id="PF03576">
    <property type="entry name" value="Peptidase_S58"/>
    <property type="match status" value="1"/>
</dbReference>
<comment type="caution">
    <text evidence="2">The sequence shown here is derived from an EMBL/GenBank/DDBJ whole genome shotgun (WGS) entry which is preliminary data.</text>
</comment>
<name>A0A939H5U8_9CLOT</name>
<dbReference type="CDD" id="cd02252">
    <property type="entry name" value="nylC_like"/>
    <property type="match status" value="1"/>
</dbReference>
<dbReference type="InterPro" id="IPR016117">
    <property type="entry name" value="ArgJ-like_dom_sf"/>
</dbReference>
<evidence type="ECO:0000256" key="1">
    <source>
        <dbReference type="ARBA" id="ARBA00007068"/>
    </source>
</evidence>
<dbReference type="SUPFAM" id="SSF56266">
    <property type="entry name" value="DmpA/ArgJ-like"/>
    <property type="match status" value="1"/>
</dbReference>